<reference evidence="2 3" key="1">
    <citation type="journal article" date="2024" name="Science">
        <title>Giant polyketide synthase enzymes in the biosynthesis of giant marine polyether toxins.</title>
        <authorList>
            <person name="Fallon T.R."/>
            <person name="Shende V.V."/>
            <person name="Wierzbicki I.H."/>
            <person name="Pendleton A.L."/>
            <person name="Watervoot N.F."/>
            <person name="Auber R.P."/>
            <person name="Gonzalez D.J."/>
            <person name="Wisecaver J.H."/>
            <person name="Moore B.S."/>
        </authorList>
    </citation>
    <scope>NUCLEOTIDE SEQUENCE [LARGE SCALE GENOMIC DNA]</scope>
    <source>
        <strain evidence="2 3">12B1</strain>
    </source>
</reference>
<accession>A0AB34JC17</accession>
<dbReference type="Proteomes" id="UP001515480">
    <property type="component" value="Unassembled WGS sequence"/>
</dbReference>
<evidence type="ECO:0000256" key="1">
    <source>
        <dbReference type="SAM" id="MobiDB-lite"/>
    </source>
</evidence>
<dbReference type="AlphaFoldDB" id="A0AB34JC17"/>
<sequence length="404" mass="43155">MAWPLHRAASAETMSETFSCAFRRFHSVNGLLYMDAITHMDGVGDLYSPGGTALDVYEELSTRHESGTAVGAYVEWSERPSIDWNARPSIGELYEEFKARYSRSNASSASQPFEHVAAVRRLASRRSLSPKALRAFSISESPAESESDERSLATTPWRCAAWASSDELTPQTRGEPEGAHAPRCAAWGSAPPIMPHAANLAGLTAALERLAAEERSACAAGSVGCRTASAASSHETLVHSASAPSSDETLVLRASAPSSVETLVHSASAPSSEEALLHRVAAASSGLTPSSEEALLHRVAAASSGEALLHRVAAPASKARGDVDFLECELDDGSAFRHSQEYACFKPDLEERVSDVEDEEGLPAILKSPGRPKKDGSRVGCPKWWSFPLPLGDFDAFCVCGRRK</sequence>
<organism evidence="2 3">
    <name type="scientific">Prymnesium parvum</name>
    <name type="common">Toxic golden alga</name>
    <dbReference type="NCBI Taxonomy" id="97485"/>
    <lineage>
        <taxon>Eukaryota</taxon>
        <taxon>Haptista</taxon>
        <taxon>Haptophyta</taxon>
        <taxon>Prymnesiophyceae</taxon>
        <taxon>Prymnesiales</taxon>
        <taxon>Prymnesiaceae</taxon>
        <taxon>Prymnesium</taxon>
    </lineage>
</organism>
<dbReference type="EMBL" id="JBGBPQ010000011">
    <property type="protein sequence ID" value="KAL1515897.1"/>
    <property type="molecule type" value="Genomic_DNA"/>
</dbReference>
<name>A0AB34JC17_PRYPA</name>
<feature type="region of interest" description="Disordered" evidence="1">
    <location>
        <begin position="163"/>
        <end position="184"/>
    </location>
</feature>
<protein>
    <submittedName>
        <fullName evidence="2">Uncharacterized protein</fullName>
    </submittedName>
</protein>
<keyword evidence="3" id="KW-1185">Reference proteome</keyword>
<evidence type="ECO:0000313" key="3">
    <source>
        <dbReference type="Proteomes" id="UP001515480"/>
    </source>
</evidence>
<evidence type="ECO:0000313" key="2">
    <source>
        <dbReference type="EMBL" id="KAL1515897.1"/>
    </source>
</evidence>
<comment type="caution">
    <text evidence="2">The sequence shown here is derived from an EMBL/GenBank/DDBJ whole genome shotgun (WGS) entry which is preliminary data.</text>
</comment>
<proteinExistence type="predicted"/>
<gene>
    <name evidence="2" type="ORF">AB1Y20_002511</name>
</gene>